<dbReference type="EMBL" id="LAZR01004814">
    <property type="protein sequence ID" value="KKN05365.1"/>
    <property type="molecule type" value="Genomic_DNA"/>
</dbReference>
<proteinExistence type="predicted"/>
<dbReference type="AlphaFoldDB" id="A0A0F9MDF0"/>
<reference evidence="1" key="1">
    <citation type="journal article" date="2015" name="Nature">
        <title>Complex archaea that bridge the gap between prokaryotes and eukaryotes.</title>
        <authorList>
            <person name="Spang A."/>
            <person name="Saw J.H."/>
            <person name="Jorgensen S.L."/>
            <person name="Zaremba-Niedzwiedzka K."/>
            <person name="Martijn J."/>
            <person name="Lind A.E."/>
            <person name="van Eijk R."/>
            <person name="Schleper C."/>
            <person name="Guy L."/>
            <person name="Ettema T.J."/>
        </authorList>
    </citation>
    <scope>NUCLEOTIDE SEQUENCE</scope>
</reference>
<comment type="caution">
    <text evidence="1">The sequence shown here is derived from an EMBL/GenBank/DDBJ whole genome shotgun (WGS) entry which is preliminary data.</text>
</comment>
<name>A0A0F9MDF0_9ZZZZ</name>
<evidence type="ECO:0000313" key="1">
    <source>
        <dbReference type="EMBL" id="KKN05365.1"/>
    </source>
</evidence>
<accession>A0A0F9MDF0</accession>
<protein>
    <submittedName>
        <fullName evidence="1">Uncharacterized protein</fullName>
    </submittedName>
</protein>
<gene>
    <name evidence="1" type="ORF">LCGC14_1088130</name>
</gene>
<sequence>MILTDFRFPEALERDMTGAAFYYYDRARSLSGAKLSPLLPENGTAAVGLQVSLSFYGNGDYRSARFKLTRQRNARPLPASLTHL</sequence>
<organism evidence="1">
    <name type="scientific">marine sediment metagenome</name>
    <dbReference type="NCBI Taxonomy" id="412755"/>
    <lineage>
        <taxon>unclassified sequences</taxon>
        <taxon>metagenomes</taxon>
        <taxon>ecological metagenomes</taxon>
    </lineage>
</organism>